<dbReference type="KEGG" id="pry:Prubr_46740"/>
<gene>
    <name evidence="1" type="ORF">Prubr_46740</name>
</gene>
<accession>A0A810N7P6</accession>
<evidence type="ECO:0000313" key="1">
    <source>
        <dbReference type="EMBL" id="BCJ67653.1"/>
    </source>
</evidence>
<sequence length="78" mass="8826">MSYDQELVIDADAHHLLAMVARHHGQTMEKALTSMIEAEAERVEPGLVEDMRRPGAAVNRFYAAMSRRVPVTFLDSER</sequence>
<dbReference type="AlphaFoldDB" id="A0A810N7P6"/>
<evidence type="ECO:0000313" key="2">
    <source>
        <dbReference type="Proteomes" id="UP000680866"/>
    </source>
</evidence>
<dbReference type="EMBL" id="AP023359">
    <property type="protein sequence ID" value="BCJ67653.1"/>
    <property type="molecule type" value="Genomic_DNA"/>
</dbReference>
<name>A0A810N7P6_9ACTN</name>
<proteinExistence type="predicted"/>
<dbReference type="Proteomes" id="UP000680866">
    <property type="component" value="Chromosome"/>
</dbReference>
<reference evidence="1" key="1">
    <citation type="submission" date="2020-08" db="EMBL/GenBank/DDBJ databases">
        <title>Whole genome shotgun sequence of Polymorphospora rubra NBRC 101157.</title>
        <authorList>
            <person name="Komaki H."/>
            <person name="Tamura T."/>
        </authorList>
    </citation>
    <scope>NUCLEOTIDE SEQUENCE</scope>
    <source>
        <strain evidence="1">NBRC 101157</strain>
    </source>
</reference>
<dbReference type="RefSeq" id="WP_212816958.1">
    <property type="nucleotide sequence ID" value="NZ_AP023359.1"/>
</dbReference>
<organism evidence="1 2">
    <name type="scientific">Polymorphospora rubra</name>
    <dbReference type="NCBI Taxonomy" id="338584"/>
    <lineage>
        <taxon>Bacteria</taxon>
        <taxon>Bacillati</taxon>
        <taxon>Actinomycetota</taxon>
        <taxon>Actinomycetes</taxon>
        <taxon>Micromonosporales</taxon>
        <taxon>Micromonosporaceae</taxon>
        <taxon>Polymorphospora</taxon>
    </lineage>
</organism>
<keyword evidence="2" id="KW-1185">Reference proteome</keyword>
<protein>
    <submittedName>
        <fullName evidence="1">Uncharacterized protein</fullName>
    </submittedName>
</protein>